<keyword evidence="3" id="KW-1185">Reference proteome</keyword>
<feature type="signal peptide" evidence="1">
    <location>
        <begin position="1"/>
        <end position="21"/>
    </location>
</feature>
<reference evidence="2" key="1">
    <citation type="submission" date="2018-11" db="EMBL/GenBank/DDBJ databases">
        <authorList>
            <consortium name="Pathogen Informatics"/>
        </authorList>
    </citation>
    <scope>NUCLEOTIDE SEQUENCE</scope>
</reference>
<evidence type="ECO:0000256" key="1">
    <source>
        <dbReference type="SAM" id="SignalP"/>
    </source>
</evidence>
<evidence type="ECO:0000313" key="2">
    <source>
        <dbReference type="EMBL" id="VEL36435.1"/>
    </source>
</evidence>
<proteinExistence type="predicted"/>
<dbReference type="AlphaFoldDB" id="A0A3S5C5C8"/>
<gene>
    <name evidence="2" type="ORF">PXEA_LOCUS29875</name>
</gene>
<dbReference type="EMBL" id="CAAALY010252219">
    <property type="protein sequence ID" value="VEL36435.1"/>
    <property type="molecule type" value="Genomic_DNA"/>
</dbReference>
<evidence type="ECO:0000313" key="3">
    <source>
        <dbReference type="Proteomes" id="UP000784294"/>
    </source>
</evidence>
<feature type="chain" id="PRO_5018726553" description="Secreted protein" evidence="1">
    <location>
        <begin position="22"/>
        <end position="69"/>
    </location>
</feature>
<protein>
    <recommendedName>
        <fullName evidence="4">Secreted protein</fullName>
    </recommendedName>
</protein>
<dbReference type="Proteomes" id="UP000784294">
    <property type="component" value="Unassembled WGS sequence"/>
</dbReference>
<name>A0A3S5C5C8_9PLAT</name>
<comment type="caution">
    <text evidence="2">The sequence shown here is derived from an EMBL/GenBank/DDBJ whole genome shotgun (WGS) entry which is preliminary data.</text>
</comment>
<sequence>MSVRKMGRCFVLPTGLVFTLIRYMCPDGQSPPLAESVVPRCHPILRLGPDLPPISVNKYVHPRTVWRKQ</sequence>
<evidence type="ECO:0008006" key="4">
    <source>
        <dbReference type="Google" id="ProtNLM"/>
    </source>
</evidence>
<keyword evidence="1" id="KW-0732">Signal</keyword>
<organism evidence="2 3">
    <name type="scientific">Protopolystoma xenopodis</name>
    <dbReference type="NCBI Taxonomy" id="117903"/>
    <lineage>
        <taxon>Eukaryota</taxon>
        <taxon>Metazoa</taxon>
        <taxon>Spiralia</taxon>
        <taxon>Lophotrochozoa</taxon>
        <taxon>Platyhelminthes</taxon>
        <taxon>Monogenea</taxon>
        <taxon>Polyopisthocotylea</taxon>
        <taxon>Polystomatidea</taxon>
        <taxon>Polystomatidae</taxon>
        <taxon>Protopolystoma</taxon>
    </lineage>
</organism>
<accession>A0A3S5C5C8</accession>